<feature type="chain" id="PRO_5041320020" evidence="2">
    <location>
        <begin position="22"/>
        <end position="835"/>
    </location>
</feature>
<feature type="signal peptide" evidence="2">
    <location>
        <begin position="1"/>
        <end position="21"/>
    </location>
</feature>
<keyword evidence="1" id="KW-0677">Repeat</keyword>
<dbReference type="SMART" id="SM00321">
    <property type="entry name" value="WSC"/>
    <property type="match status" value="3"/>
</dbReference>
<evidence type="ECO:0000259" key="3">
    <source>
        <dbReference type="PROSITE" id="PS51212"/>
    </source>
</evidence>
<gene>
    <name evidence="4" type="ORF">MKK02DRAFT_36390</name>
</gene>
<dbReference type="Proteomes" id="UP001164286">
    <property type="component" value="Unassembled WGS sequence"/>
</dbReference>
<keyword evidence="4" id="KW-0378">Hydrolase</keyword>
<evidence type="ECO:0000256" key="2">
    <source>
        <dbReference type="SAM" id="SignalP"/>
    </source>
</evidence>
<dbReference type="Pfam" id="PF01822">
    <property type="entry name" value="WSC"/>
    <property type="match status" value="3"/>
</dbReference>
<comment type="caution">
    <text evidence="4">The sequence shown here is derived from an EMBL/GenBank/DDBJ whole genome shotgun (WGS) entry which is preliminary data.</text>
</comment>
<accession>A0AA38HC94</accession>
<keyword evidence="5" id="KW-1185">Reference proteome</keyword>
<dbReference type="CDD" id="cd11577">
    <property type="entry name" value="GH71"/>
    <property type="match status" value="1"/>
</dbReference>
<sequence>MWSTSLIIPLLVLAIGGECRSLLNVDTSTTPAQASRSRSRRAGLAIAAHGVRYNYAGCYTDNGNQRTLSFNAGIGGVTPETCQAACQGKGYVYSGTETQCGNSLSSIAQKGSDSNCASPCAADNSKICGGGWYLSIYQSVATADTPTSLGCFADNGSARTINGPSFYKYDLTPGNCFDYCGKLGYSVVGLENGGECFCGSATPATSLQLASSECSSRCGGEQGSFCGGSYRLNVYTLPTCDQKITTNCAYPAGYKPPTSTTSSAPTSAPTVSALTRLGCYSDDSGTRTLKDSTIYKYDLTPSDCFNYCGKLGYAYAGMENGNECYCGKDAPVPTRKVDNSQCSTRCAGASGSFCGAPYRLNIYRITATCNSQTTTQCVAGTSTSAPAPTATIKPLPAGLKGLGCFADAATMGFTARVQTTTLNPYNCVQYCSGKGYNFAGAQAGGDTLQHTPAIWQEDIKLAAAAGIDGFALNMGQASYQVDQIASAYQAAASLKATFKLFFSFDMTAMYCSSQGDAQYLASLVARYASNPYQAYYQNKVLVTTFAGDQCRFGTGSALDGWNYFRSLLTKQNIPIYLMPSLFVDVYSTGNSWYDGHFDWDSAWPLSSANLDGSRDQASVATLKSKSKGYMANISPAFFTYYGTSGQYAYNKNWIYRSDNWLLATRFETLIGMRAQFDMAEITTWNDYGESHYIGPIRSEQPGSQGWVNGMPHTAWLTLIAYYAPAWKNGAYPTPTDQMIIWSRPHPKNGSPTNPTLGRPRDADWTDDNLYGLVILSAPADVAMVSGNSNINYLNLPAGLHKLSLASKEGVIGGQISRNGQVVKRFSSDGVFKFSR</sequence>
<dbReference type="PROSITE" id="PS51212">
    <property type="entry name" value="WSC"/>
    <property type="match status" value="3"/>
</dbReference>
<dbReference type="EMBL" id="JAKWFO010000004">
    <property type="protein sequence ID" value="KAI9637402.1"/>
    <property type="molecule type" value="Genomic_DNA"/>
</dbReference>
<protein>
    <submittedName>
        <fullName evidence="4">Glycosyl hydrolase family 71-domain-containing protein</fullName>
    </submittedName>
</protein>
<evidence type="ECO:0000256" key="1">
    <source>
        <dbReference type="ARBA" id="ARBA00022737"/>
    </source>
</evidence>
<name>A0AA38HC94_9TREE</name>
<dbReference type="PANTHER" id="PTHR45964">
    <property type="entry name" value="WSCD FAMILY MEMBER CG9164"/>
    <property type="match status" value="1"/>
</dbReference>
<dbReference type="InterPro" id="IPR051589">
    <property type="entry name" value="Sialate-O-sulfotransferase"/>
</dbReference>
<dbReference type="RefSeq" id="XP_052947179.1">
    <property type="nucleotide sequence ID" value="XM_053089416.1"/>
</dbReference>
<evidence type="ECO:0000313" key="5">
    <source>
        <dbReference type="Proteomes" id="UP001164286"/>
    </source>
</evidence>
<organism evidence="4 5">
    <name type="scientific">Dioszegia hungarica</name>
    <dbReference type="NCBI Taxonomy" id="4972"/>
    <lineage>
        <taxon>Eukaryota</taxon>
        <taxon>Fungi</taxon>
        <taxon>Dikarya</taxon>
        <taxon>Basidiomycota</taxon>
        <taxon>Agaricomycotina</taxon>
        <taxon>Tremellomycetes</taxon>
        <taxon>Tremellales</taxon>
        <taxon>Bulleribasidiaceae</taxon>
        <taxon>Dioszegia</taxon>
    </lineage>
</organism>
<reference evidence="4" key="1">
    <citation type="journal article" date="2022" name="G3 (Bethesda)">
        <title>High quality genome of the basidiomycete yeast Dioszegia hungarica PDD-24b-2 isolated from cloud water.</title>
        <authorList>
            <person name="Jarrige D."/>
            <person name="Haridas S."/>
            <person name="Bleykasten-Grosshans C."/>
            <person name="Joly M."/>
            <person name="Nadalig T."/>
            <person name="Sancelme M."/>
            <person name="Vuilleumier S."/>
            <person name="Grigoriev I.V."/>
            <person name="Amato P."/>
            <person name="Bringel F."/>
        </authorList>
    </citation>
    <scope>NUCLEOTIDE SEQUENCE</scope>
    <source>
        <strain evidence="4">PDD-24b-2</strain>
    </source>
</reference>
<dbReference type="GO" id="GO:0051118">
    <property type="term" value="F:glucan endo-1,3-alpha-glucosidase activity"/>
    <property type="evidence" value="ECO:0007669"/>
    <property type="project" value="InterPro"/>
</dbReference>
<feature type="domain" description="WSC" evidence="3">
    <location>
        <begin position="145"/>
        <end position="238"/>
    </location>
</feature>
<feature type="domain" description="WSC" evidence="3">
    <location>
        <begin position="273"/>
        <end position="366"/>
    </location>
</feature>
<dbReference type="AlphaFoldDB" id="A0AA38HC94"/>
<dbReference type="InterPro" id="IPR002889">
    <property type="entry name" value="WSC_carb-bd"/>
</dbReference>
<evidence type="ECO:0000313" key="4">
    <source>
        <dbReference type="EMBL" id="KAI9637402.1"/>
    </source>
</evidence>
<dbReference type="GeneID" id="77728621"/>
<proteinExistence type="predicted"/>
<dbReference type="InterPro" id="IPR005197">
    <property type="entry name" value="Glyco_hydro_71"/>
</dbReference>
<dbReference type="PANTHER" id="PTHR45964:SF5">
    <property type="entry name" value="WSCD FAMILY MEMBER CG9164"/>
    <property type="match status" value="1"/>
</dbReference>
<feature type="domain" description="WSC" evidence="3">
    <location>
        <begin position="52"/>
        <end position="140"/>
    </location>
</feature>
<dbReference type="Gene3D" id="3.20.20.80">
    <property type="entry name" value="Glycosidases"/>
    <property type="match status" value="1"/>
</dbReference>
<keyword evidence="2" id="KW-0732">Signal</keyword>
<dbReference type="Pfam" id="PF03659">
    <property type="entry name" value="Glyco_hydro_71"/>
    <property type="match status" value="1"/>
</dbReference>